<accession>A0A7S8CA84</accession>
<dbReference type="EMBL" id="CP049742">
    <property type="protein sequence ID" value="QPC46260.1"/>
    <property type="molecule type" value="Genomic_DNA"/>
</dbReference>
<dbReference type="AlphaFoldDB" id="A0A7S8CA84"/>
<evidence type="ECO:0000313" key="4">
    <source>
        <dbReference type="Proteomes" id="UP000593626"/>
    </source>
</evidence>
<evidence type="ECO:0000256" key="2">
    <source>
        <dbReference type="SAM" id="Coils"/>
    </source>
</evidence>
<name>A0A7S8CA84_9BACI</name>
<dbReference type="RefSeq" id="WP_239673785.1">
    <property type="nucleotide sequence ID" value="NZ_CP049742.1"/>
</dbReference>
<dbReference type="Proteomes" id="UP000593626">
    <property type="component" value="Chromosome"/>
</dbReference>
<gene>
    <name evidence="3" type="ORF">G8O30_04445</name>
</gene>
<feature type="coiled-coil region" evidence="2">
    <location>
        <begin position="48"/>
        <end position="82"/>
    </location>
</feature>
<dbReference type="InterPro" id="IPR010273">
    <property type="entry name" value="DUF881"/>
</dbReference>
<keyword evidence="2" id="KW-0175">Coiled coil</keyword>
<dbReference type="Gene3D" id="3.30.70.1880">
    <property type="entry name" value="Protein of unknown function DUF881"/>
    <property type="match status" value="1"/>
</dbReference>
<protein>
    <submittedName>
        <fullName evidence="3">DUF881 domain-containing protein</fullName>
    </submittedName>
</protein>
<evidence type="ECO:0000313" key="3">
    <source>
        <dbReference type="EMBL" id="QPC46260.1"/>
    </source>
</evidence>
<proteinExistence type="inferred from homology"/>
<comment type="similarity">
    <text evidence="1">Belongs to the UPF0749 family.</text>
</comment>
<dbReference type="KEGG" id="mcui:G8O30_04445"/>
<evidence type="ECO:0000256" key="1">
    <source>
        <dbReference type="ARBA" id="ARBA00009108"/>
    </source>
</evidence>
<dbReference type="PANTHER" id="PTHR37313:SF2">
    <property type="entry name" value="UPF0749 PROTEIN YLXX"/>
    <property type="match status" value="1"/>
</dbReference>
<keyword evidence="4" id="KW-1185">Reference proteome</keyword>
<organism evidence="3 4">
    <name type="scientific">Mangrovibacillus cuniculi</name>
    <dbReference type="NCBI Taxonomy" id="2593652"/>
    <lineage>
        <taxon>Bacteria</taxon>
        <taxon>Bacillati</taxon>
        <taxon>Bacillota</taxon>
        <taxon>Bacilli</taxon>
        <taxon>Bacillales</taxon>
        <taxon>Bacillaceae</taxon>
        <taxon>Mangrovibacillus</taxon>
    </lineage>
</organism>
<sequence>MKKRVASKQVIFAIISLVLGFILAFSYSAAREKLSGAPPVSNRQYLEEEQLRADLIGIQEKNRQLQQELFLQQDSLREMEQEFSKDTQVYRNMVEDAEKLRMYLGKVKISGAGVNVTLEDAEYDPSDPNVNNYIVHERHVFKVINELYIAGASAVAINGQRISHQSYIVCTGPVITVDGVQHPAPFVISAIGDADVLLSALNLVGGVKDQLVNDQIVVKLEQNQNLTFDAVFRES</sequence>
<dbReference type="PANTHER" id="PTHR37313">
    <property type="entry name" value="UPF0749 PROTEIN RV1825"/>
    <property type="match status" value="1"/>
</dbReference>
<dbReference type="Pfam" id="PF05949">
    <property type="entry name" value="DUF881"/>
    <property type="match status" value="1"/>
</dbReference>
<reference evidence="3 4" key="1">
    <citation type="submission" date="2019-07" db="EMBL/GenBank/DDBJ databases">
        <title>Genome sequence of 2 isolates from Red Sea Mangroves.</title>
        <authorList>
            <person name="Sefrji F."/>
            <person name="Michoud G."/>
            <person name="Merlino G."/>
            <person name="Daffonchio D."/>
        </authorList>
    </citation>
    <scope>NUCLEOTIDE SEQUENCE [LARGE SCALE GENOMIC DNA]</scope>
    <source>
        <strain evidence="3 4">R1DC41</strain>
    </source>
</reference>